<sequence>MAVTGQDVADFLGQGDDTQLVALAGQAATVITAMAMAYTRDQGFTGTEPNDQIAAVITTAAARLAVHPEQLATDVGSVSVRGGFTGWTLAELFVLNRYRKRAL</sequence>
<dbReference type="RefSeq" id="WP_126197059.1">
    <property type="nucleotide sequence ID" value="NZ_CP085954.1"/>
</dbReference>
<organism evidence="1 2">
    <name type="scientific">Tsukamurella paurometabola</name>
    <name type="common">Corynebacterium paurometabolum</name>
    <dbReference type="NCBI Taxonomy" id="2061"/>
    <lineage>
        <taxon>Bacteria</taxon>
        <taxon>Bacillati</taxon>
        <taxon>Actinomycetota</taxon>
        <taxon>Actinomycetes</taxon>
        <taxon>Mycobacteriales</taxon>
        <taxon>Tsukamurellaceae</taxon>
        <taxon>Tsukamurella</taxon>
    </lineage>
</organism>
<reference evidence="1 2" key="1">
    <citation type="submission" date="2018-12" db="EMBL/GenBank/DDBJ databases">
        <authorList>
            <consortium name="Pathogen Informatics"/>
        </authorList>
    </citation>
    <scope>NUCLEOTIDE SEQUENCE [LARGE SCALE GENOMIC DNA]</scope>
    <source>
        <strain evidence="1 2">NCTC10741</strain>
    </source>
</reference>
<name>A0A3P8K540_TSUPA</name>
<dbReference type="Proteomes" id="UP000271626">
    <property type="component" value="Chromosome"/>
</dbReference>
<protein>
    <submittedName>
        <fullName evidence="1">Uncharacterized protein</fullName>
    </submittedName>
</protein>
<dbReference type="OrthoDB" id="4381973at2"/>
<accession>A0A3P8K540</accession>
<evidence type="ECO:0000313" key="1">
    <source>
        <dbReference type="EMBL" id="VDR40024.1"/>
    </source>
</evidence>
<dbReference type="EMBL" id="LR131273">
    <property type="protein sequence ID" value="VDR40024.1"/>
    <property type="molecule type" value="Genomic_DNA"/>
</dbReference>
<proteinExistence type="predicted"/>
<evidence type="ECO:0000313" key="2">
    <source>
        <dbReference type="Proteomes" id="UP000271626"/>
    </source>
</evidence>
<gene>
    <name evidence="1" type="ORF">NCTC10741_03176</name>
</gene>
<dbReference type="AlphaFoldDB" id="A0A3P8K540"/>